<evidence type="ECO:0000256" key="3">
    <source>
        <dbReference type="ARBA" id="ARBA00023306"/>
    </source>
</evidence>
<accession>A0A7Z0T7D9</accession>
<dbReference type="AlphaFoldDB" id="A0A7Z0T7D9"/>
<evidence type="ECO:0000256" key="4">
    <source>
        <dbReference type="ARBA" id="ARBA00044936"/>
    </source>
</evidence>
<keyword evidence="1 5" id="KW-0132">Cell division</keyword>
<name>A0A7Z0T7D9_9FUSO</name>
<comment type="function">
    <text evidence="4">Cell division protein that is part of the divisome complex and is recruited early to the Z-ring. Probably stimulates Z-ring formation, perhaps through the cross-linking of FtsZ protofilaments. Its function overlaps with FtsA.</text>
</comment>
<comment type="caution">
    <text evidence="5">The sequence shown here is derived from an EMBL/GenBank/DDBJ whole genome shotgun (WGS) entry which is preliminary data.</text>
</comment>
<dbReference type="InterPro" id="IPR023052">
    <property type="entry name" value="Cell_div_SepF"/>
</dbReference>
<dbReference type="Gene3D" id="3.30.110.150">
    <property type="entry name" value="SepF-like protein"/>
    <property type="match status" value="1"/>
</dbReference>
<evidence type="ECO:0000256" key="2">
    <source>
        <dbReference type="ARBA" id="ARBA00023210"/>
    </source>
</evidence>
<gene>
    <name evidence="5" type="ORF">HP397_05150</name>
</gene>
<keyword evidence="3" id="KW-0131">Cell cycle</keyword>
<dbReference type="EMBL" id="JABMKT010000024">
    <property type="protein sequence ID" value="NYV28191.1"/>
    <property type="molecule type" value="Genomic_DNA"/>
</dbReference>
<evidence type="ECO:0000256" key="1">
    <source>
        <dbReference type="ARBA" id="ARBA00022618"/>
    </source>
</evidence>
<evidence type="ECO:0000313" key="5">
    <source>
        <dbReference type="EMBL" id="NYV28191.1"/>
    </source>
</evidence>
<dbReference type="Pfam" id="PF04472">
    <property type="entry name" value="SepF"/>
    <property type="match status" value="1"/>
</dbReference>
<dbReference type="RefSeq" id="WP_067323147.1">
    <property type="nucleotide sequence ID" value="NZ_CBCRWS010000020.1"/>
</dbReference>
<proteinExistence type="predicted"/>
<dbReference type="InterPro" id="IPR038594">
    <property type="entry name" value="SepF-like_sf"/>
</dbReference>
<keyword evidence="6" id="KW-1185">Reference proteome</keyword>
<sequence>MSFLKKLFGSDDLEEEYVEEQSVVDTQNETSGITLFKKDNKKIKREETDMKFIAIRPKNMNETTRFVDLIKSKAIITFNLDGLNREEGQRMIDILSGATRAMSGKTVFVSDKVFISIPEGVEVDNLLKNGEEIE</sequence>
<dbReference type="GO" id="GO:0000917">
    <property type="term" value="P:division septum assembly"/>
    <property type="evidence" value="ECO:0007669"/>
    <property type="project" value="UniProtKB-KW"/>
</dbReference>
<organism evidence="5 6">
    <name type="scientific">Streptobacillus felis</name>
    <dbReference type="NCBI Taxonomy" id="1384509"/>
    <lineage>
        <taxon>Bacteria</taxon>
        <taxon>Fusobacteriati</taxon>
        <taxon>Fusobacteriota</taxon>
        <taxon>Fusobacteriia</taxon>
        <taxon>Fusobacteriales</taxon>
        <taxon>Leptotrichiaceae</taxon>
        <taxon>Streptobacillus</taxon>
    </lineage>
</organism>
<dbReference type="PANTHER" id="PTHR35798:SF1">
    <property type="entry name" value="CELL DIVISION PROTEIN SEPF"/>
    <property type="match status" value="1"/>
</dbReference>
<protein>
    <submittedName>
        <fullName evidence="5">Cell division protein SepF</fullName>
    </submittedName>
</protein>
<keyword evidence="2" id="KW-0717">Septation</keyword>
<reference evidence="5 6" key="1">
    <citation type="submission" date="2020-05" db="EMBL/GenBank/DDBJ databases">
        <title>Streptobacillus felis strain LHL191014123.</title>
        <authorList>
            <person name="Fawzy A."/>
            <person name="Rau J."/>
            <person name="Risse K."/>
            <person name="Schauerte N."/>
            <person name="Geiger C."/>
            <person name="Blom J."/>
            <person name="Imirzalioglu C."/>
            <person name="Falgenhauer J."/>
            <person name="Bach A."/>
            <person name="Herden C."/>
            <person name="Eisenberg T."/>
        </authorList>
    </citation>
    <scope>NUCLEOTIDE SEQUENCE [LARGE SCALE GENOMIC DNA]</scope>
    <source>
        <strain evidence="5 6">LHL191014123</strain>
    </source>
</reference>
<dbReference type="InterPro" id="IPR007561">
    <property type="entry name" value="Cell_div_SepF/SepF-rel"/>
</dbReference>
<dbReference type="PANTHER" id="PTHR35798">
    <property type="entry name" value="CELL DIVISION PROTEIN SEPF"/>
    <property type="match status" value="1"/>
</dbReference>
<evidence type="ECO:0000313" key="6">
    <source>
        <dbReference type="Proteomes" id="UP000526184"/>
    </source>
</evidence>
<dbReference type="Proteomes" id="UP000526184">
    <property type="component" value="Unassembled WGS sequence"/>
</dbReference>